<dbReference type="InterPro" id="IPR011333">
    <property type="entry name" value="SKP1/BTB/POZ_sf"/>
</dbReference>
<dbReference type="SUPFAM" id="SSF54695">
    <property type="entry name" value="POZ domain"/>
    <property type="match status" value="1"/>
</dbReference>
<dbReference type="Proteomes" id="UP000030753">
    <property type="component" value="Unassembled WGS sequence"/>
</dbReference>
<dbReference type="AlphaFoldDB" id="W9HJL6"/>
<dbReference type="Pfam" id="PF00651">
    <property type="entry name" value="BTB"/>
    <property type="match status" value="1"/>
</dbReference>
<organism evidence="2 3">
    <name type="scientific">Fusarium oxysporum NRRL 32931</name>
    <dbReference type="NCBI Taxonomy" id="660029"/>
    <lineage>
        <taxon>Eukaryota</taxon>
        <taxon>Fungi</taxon>
        <taxon>Dikarya</taxon>
        <taxon>Ascomycota</taxon>
        <taxon>Pezizomycotina</taxon>
        <taxon>Sordariomycetes</taxon>
        <taxon>Hypocreomycetidae</taxon>
        <taxon>Hypocreales</taxon>
        <taxon>Nectriaceae</taxon>
        <taxon>Fusarium</taxon>
        <taxon>Fusarium oxysporum species complex</taxon>
    </lineage>
</organism>
<accession>W9HJL6</accession>
<dbReference type="PANTHER" id="PTHR47843:SF5">
    <property type="entry name" value="BTB_POZ DOMAIN PROTEIN"/>
    <property type="match status" value="1"/>
</dbReference>
<evidence type="ECO:0000259" key="1">
    <source>
        <dbReference type="PROSITE" id="PS50097"/>
    </source>
</evidence>
<dbReference type="HOGENOM" id="CLU_057752_6_3_1"/>
<sequence>MIPLEDRLRMQKYDVSHAPVLSDLLTSGRARESGEFTDFAFVCEGQTINVHKIIVCIQSTVFRTACTGKFKVPLVAEHTCMPVNKAQEASSAIYDLNDHPLDFVNRMIEYLYTGTYTIPDDADLLTHATMFILADKYGIGGLQELASKKYLECLDESCNYHDFASSIS</sequence>
<protein>
    <recommendedName>
        <fullName evidence="1">BTB domain-containing protein</fullName>
    </recommendedName>
</protein>
<reference evidence="2 3" key="1">
    <citation type="submission" date="2011-06" db="EMBL/GenBank/DDBJ databases">
        <title>The Genome Sequence of Fusarium oxysporum FOSC 3-a.</title>
        <authorList>
            <consortium name="The Broad Institute Genome Sequencing Platform"/>
            <person name="Ma L.-J."/>
            <person name="Gale L.R."/>
            <person name="Schwartz D.C."/>
            <person name="Zhou S."/>
            <person name="Corby-Kistler H."/>
            <person name="Young S.K."/>
            <person name="Zeng Q."/>
            <person name="Gargeya S."/>
            <person name="Fitzgerald M."/>
            <person name="Haas B."/>
            <person name="Abouelleil A."/>
            <person name="Alvarado L."/>
            <person name="Arachchi H.M."/>
            <person name="Berlin A."/>
            <person name="Brown A."/>
            <person name="Chapman S.B."/>
            <person name="Chen Z."/>
            <person name="Dunbar C."/>
            <person name="Freedman E."/>
            <person name="Gearin G."/>
            <person name="Gellesch M."/>
            <person name="Goldberg J."/>
            <person name="Griggs A."/>
            <person name="Gujja S."/>
            <person name="Heiman D."/>
            <person name="Howarth C."/>
            <person name="Larson L."/>
            <person name="Lui A."/>
            <person name="MacDonald P.J.P."/>
            <person name="Mehta T."/>
            <person name="Montmayeur A."/>
            <person name="Murphy C."/>
            <person name="Neiman D."/>
            <person name="Pearson M."/>
            <person name="Priest M."/>
            <person name="Roberts A."/>
            <person name="Saif S."/>
            <person name="Shea T."/>
            <person name="Shenoy N."/>
            <person name="Sisk P."/>
            <person name="Stolte C."/>
            <person name="Sykes S."/>
            <person name="Wortman J."/>
            <person name="Nusbaum C."/>
            <person name="Birren B."/>
        </authorList>
    </citation>
    <scope>NUCLEOTIDE SEQUENCE [LARGE SCALE GENOMIC DNA]</scope>
    <source>
        <strain evidence="3">FOSC 3-a</strain>
    </source>
</reference>
<evidence type="ECO:0000313" key="2">
    <source>
        <dbReference type="EMBL" id="EWY81185.1"/>
    </source>
</evidence>
<dbReference type="InterPro" id="IPR000210">
    <property type="entry name" value="BTB/POZ_dom"/>
</dbReference>
<evidence type="ECO:0000313" key="3">
    <source>
        <dbReference type="Proteomes" id="UP000030753"/>
    </source>
</evidence>
<gene>
    <name evidence="2" type="ORF">FOYG_15462</name>
</gene>
<dbReference type="CDD" id="cd18186">
    <property type="entry name" value="BTB_POZ_ZBTB_KLHL-like"/>
    <property type="match status" value="1"/>
</dbReference>
<dbReference type="PANTHER" id="PTHR47843">
    <property type="entry name" value="BTB DOMAIN-CONTAINING PROTEIN-RELATED"/>
    <property type="match status" value="1"/>
</dbReference>
<dbReference type="EMBL" id="JH717849">
    <property type="protein sequence ID" value="EWY81185.1"/>
    <property type="molecule type" value="Genomic_DNA"/>
</dbReference>
<name>W9HJL6_FUSOX</name>
<dbReference type="Gene3D" id="3.30.710.10">
    <property type="entry name" value="Potassium Channel Kv1.1, Chain A"/>
    <property type="match status" value="1"/>
</dbReference>
<feature type="domain" description="BTB" evidence="1">
    <location>
        <begin position="37"/>
        <end position="120"/>
    </location>
</feature>
<proteinExistence type="predicted"/>
<dbReference type="SMART" id="SM00225">
    <property type="entry name" value="BTB"/>
    <property type="match status" value="1"/>
</dbReference>
<dbReference type="OrthoDB" id="6359816at2759"/>
<dbReference type="PROSITE" id="PS50097">
    <property type="entry name" value="BTB"/>
    <property type="match status" value="1"/>
</dbReference>